<reference evidence="7 8" key="1">
    <citation type="submission" date="2014-03" db="EMBL/GenBank/DDBJ databases">
        <title>Bradyrhizobium valentinum sp. nov., isolated from effective nodules of Lupinus mariae-josephae, a lupine endemic of basic-lime soils in Eastern Spain.</title>
        <authorList>
            <person name="Duran D."/>
            <person name="Rey L."/>
            <person name="Navarro A."/>
            <person name="Busquets A."/>
            <person name="Imperial J."/>
            <person name="Ruiz-Argueso T."/>
        </authorList>
    </citation>
    <scope>NUCLEOTIDE SEQUENCE [LARGE SCALE GENOMIC DNA]</scope>
    <source>
        <strain evidence="7 8">PAC68</strain>
    </source>
</reference>
<evidence type="ECO:0000313" key="8">
    <source>
        <dbReference type="Proteomes" id="UP000050863"/>
    </source>
</evidence>
<dbReference type="Proteomes" id="UP000050863">
    <property type="component" value="Unassembled WGS sequence"/>
</dbReference>
<dbReference type="Pfam" id="PF00126">
    <property type="entry name" value="HTH_1"/>
    <property type="match status" value="1"/>
</dbReference>
<dbReference type="InterPro" id="IPR005119">
    <property type="entry name" value="LysR_subst-bd"/>
</dbReference>
<dbReference type="STRING" id="280332.CQ12_02190"/>
<dbReference type="FunFam" id="1.10.10.10:FF:000001">
    <property type="entry name" value="LysR family transcriptional regulator"/>
    <property type="match status" value="1"/>
</dbReference>
<dbReference type="PANTHER" id="PTHR30346">
    <property type="entry name" value="TRANSCRIPTIONAL DUAL REGULATOR HCAR-RELATED"/>
    <property type="match status" value="1"/>
</dbReference>
<comment type="function">
    <text evidence="1">NodD regulates the expression of the nodABCFE genes which encode other nodulation proteins. NodD is also a negative regulator of its own expression. Binds flavonoids as inducers.</text>
</comment>
<keyword evidence="8" id="KW-1185">Reference proteome</keyword>
<keyword evidence="4" id="KW-0238">DNA-binding</keyword>
<comment type="caution">
    <text evidence="7">The sequence shown here is derived from an EMBL/GenBank/DDBJ whole genome shotgun (WGS) entry which is preliminary data.</text>
</comment>
<dbReference type="OrthoDB" id="9811588at2"/>
<evidence type="ECO:0000256" key="2">
    <source>
        <dbReference type="ARBA" id="ARBA00009437"/>
    </source>
</evidence>
<evidence type="ECO:0000256" key="1">
    <source>
        <dbReference type="ARBA" id="ARBA00003502"/>
    </source>
</evidence>
<keyword evidence="5" id="KW-0804">Transcription</keyword>
<evidence type="ECO:0000256" key="4">
    <source>
        <dbReference type="ARBA" id="ARBA00023125"/>
    </source>
</evidence>
<dbReference type="PROSITE" id="PS50931">
    <property type="entry name" value="HTH_LYSR"/>
    <property type="match status" value="1"/>
</dbReference>
<dbReference type="SUPFAM" id="SSF53850">
    <property type="entry name" value="Periplasmic binding protein-like II"/>
    <property type="match status" value="1"/>
</dbReference>
<keyword evidence="3" id="KW-0805">Transcription regulation</keyword>
<dbReference type="PRINTS" id="PR00039">
    <property type="entry name" value="HTHLYSR"/>
</dbReference>
<evidence type="ECO:0000256" key="5">
    <source>
        <dbReference type="ARBA" id="ARBA00023163"/>
    </source>
</evidence>
<dbReference type="InterPro" id="IPR000847">
    <property type="entry name" value="LysR_HTH_N"/>
</dbReference>
<dbReference type="GO" id="GO:0003677">
    <property type="term" value="F:DNA binding"/>
    <property type="evidence" value="ECO:0007669"/>
    <property type="project" value="UniProtKB-KW"/>
</dbReference>
<dbReference type="EMBL" id="LLXZ01000120">
    <property type="protein sequence ID" value="KRR05972.1"/>
    <property type="molecule type" value="Genomic_DNA"/>
</dbReference>
<dbReference type="InterPro" id="IPR036390">
    <property type="entry name" value="WH_DNA-bd_sf"/>
</dbReference>
<evidence type="ECO:0000256" key="3">
    <source>
        <dbReference type="ARBA" id="ARBA00023015"/>
    </source>
</evidence>
<dbReference type="Gene3D" id="1.10.10.10">
    <property type="entry name" value="Winged helix-like DNA-binding domain superfamily/Winged helix DNA-binding domain"/>
    <property type="match status" value="1"/>
</dbReference>
<protein>
    <submittedName>
        <fullName evidence="7">LysR family transcriptional regulator</fullName>
    </submittedName>
</protein>
<name>A0A0R3LDR3_9BRAD</name>
<dbReference type="InterPro" id="IPR036388">
    <property type="entry name" value="WH-like_DNA-bd_sf"/>
</dbReference>
<dbReference type="SUPFAM" id="SSF46785">
    <property type="entry name" value="Winged helix' DNA-binding domain"/>
    <property type="match status" value="1"/>
</dbReference>
<dbReference type="RefSeq" id="WP_057836958.1">
    <property type="nucleotide sequence ID" value="NZ_LLXZ01000120.1"/>
</dbReference>
<dbReference type="PANTHER" id="PTHR30346:SF0">
    <property type="entry name" value="HCA OPERON TRANSCRIPTIONAL ACTIVATOR HCAR"/>
    <property type="match status" value="1"/>
</dbReference>
<accession>A0A0R3LDR3</accession>
<feature type="domain" description="HTH lysR-type" evidence="6">
    <location>
        <begin position="1"/>
        <end position="58"/>
    </location>
</feature>
<evidence type="ECO:0000259" key="6">
    <source>
        <dbReference type="PROSITE" id="PS50931"/>
    </source>
</evidence>
<dbReference type="GO" id="GO:0003700">
    <property type="term" value="F:DNA-binding transcription factor activity"/>
    <property type="evidence" value="ECO:0007669"/>
    <property type="project" value="InterPro"/>
</dbReference>
<dbReference type="AlphaFoldDB" id="A0A0R3LDR3"/>
<dbReference type="Gene3D" id="3.40.190.10">
    <property type="entry name" value="Periplasmic binding protein-like II"/>
    <property type="match status" value="2"/>
</dbReference>
<evidence type="ECO:0000313" key="7">
    <source>
        <dbReference type="EMBL" id="KRR05972.1"/>
    </source>
</evidence>
<dbReference type="GO" id="GO:0032993">
    <property type="term" value="C:protein-DNA complex"/>
    <property type="evidence" value="ECO:0007669"/>
    <property type="project" value="TreeGrafter"/>
</dbReference>
<gene>
    <name evidence="7" type="ORF">CQ12_02190</name>
</gene>
<sequence length="305" mass="33436">MDLRQLRYFIAVAEERSFTAAARRLNLSQPPLSQHIQSLEAALGTQLLYRTSRKVELTQAGEALLARALAIQQQIKLAEDEVHSIGAGLVGTLDIGATGSILRGRLADLLAAYRKDAPSVKMTVHEQAPALQIAALLNRTTNISLNRSIPTEHQLRSELAWSEEVVVAMQKTHPLARRKRIALGDLASEDQIVLQPESSQFARYIQKCCVDAGFLPRVSQQVIDAQSVPSLIAAGFGVALVPQSIARFTTDEIVFRPIRPSPPSADVFLVFRKDETSMVVHNFIKLARRFLGRKRNAGNGATASS</sequence>
<comment type="similarity">
    <text evidence="2">Belongs to the LysR transcriptional regulatory family.</text>
</comment>
<dbReference type="Pfam" id="PF03466">
    <property type="entry name" value="LysR_substrate"/>
    <property type="match status" value="1"/>
</dbReference>
<proteinExistence type="inferred from homology"/>
<organism evidence="7 8">
    <name type="scientific">Bradyrhizobium jicamae</name>
    <dbReference type="NCBI Taxonomy" id="280332"/>
    <lineage>
        <taxon>Bacteria</taxon>
        <taxon>Pseudomonadati</taxon>
        <taxon>Pseudomonadota</taxon>
        <taxon>Alphaproteobacteria</taxon>
        <taxon>Hyphomicrobiales</taxon>
        <taxon>Nitrobacteraceae</taxon>
        <taxon>Bradyrhizobium</taxon>
    </lineage>
</organism>